<dbReference type="AlphaFoldDB" id="A0A5D3DK63"/>
<proteinExistence type="predicted"/>
<organism evidence="2 4">
    <name type="scientific">Cucumis melo var. makuwa</name>
    <name type="common">Oriental melon</name>
    <dbReference type="NCBI Taxonomy" id="1194695"/>
    <lineage>
        <taxon>Eukaryota</taxon>
        <taxon>Viridiplantae</taxon>
        <taxon>Streptophyta</taxon>
        <taxon>Embryophyta</taxon>
        <taxon>Tracheophyta</taxon>
        <taxon>Spermatophyta</taxon>
        <taxon>Magnoliopsida</taxon>
        <taxon>eudicotyledons</taxon>
        <taxon>Gunneridae</taxon>
        <taxon>Pentapetalae</taxon>
        <taxon>rosids</taxon>
        <taxon>fabids</taxon>
        <taxon>Cucurbitales</taxon>
        <taxon>Cucurbitaceae</taxon>
        <taxon>Benincaseae</taxon>
        <taxon>Cucumis</taxon>
    </lineage>
</organism>
<dbReference type="EMBL" id="SSTD01004414">
    <property type="protein sequence ID" value="TYK23659.1"/>
    <property type="molecule type" value="Genomic_DNA"/>
</dbReference>
<dbReference type="OrthoDB" id="68020at2759"/>
<name>A0A5D3DK63_CUCMM</name>
<reference evidence="3 4" key="1">
    <citation type="submission" date="2019-08" db="EMBL/GenBank/DDBJ databases">
        <title>Draft genome sequences of two oriental melons (Cucumis melo L. var makuwa).</title>
        <authorList>
            <person name="Kwon S.-Y."/>
        </authorList>
    </citation>
    <scope>NUCLEOTIDE SEQUENCE [LARGE SCALE GENOMIC DNA]</scope>
    <source>
        <strain evidence="4">cv. Chang Bougi</strain>
        <strain evidence="3">cv. SW 3</strain>
        <tissue evidence="2">Leaf</tissue>
    </source>
</reference>
<gene>
    <name evidence="2" type="ORF">E5676_scaffold577G00250</name>
    <name evidence="1" type="ORF">E6C27_scaffold70G00250</name>
</gene>
<evidence type="ECO:0000313" key="3">
    <source>
        <dbReference type="Proteomes" id="UP000321393"/>
    </source>
</evidence>
<evidence type="ECO:0000313" key="4">
    <source>
        <dbReference type="Proteomes" id="UP000321947"/>
    </source>
</evidence>
<dbReference type="Proteomes" id="UP000321393">
    <property type="component" value="Unassembled WGS sequence"/>
</dbReference>
<comment type="caution">
    <text evidence="2">The sequence shown here is derived from an EMBL/GenBank/DDBJ whole genome shotgun (WGS) entry which is preliminary data.</text>
</comment>
<evidence type="ECO:0000313" key="1">
    <source>
        <dbReference type="EMBL" id="KAA0067656.1"/>
    </source>
</evidence>
<accession>A0A5D3DK63</accession>
<evidence type="ECO:0000313" key="2">
    <source>
        <dbReference type="EMBL" id="TYK23659.1"/>
    </source>
</evidence>
<sequence length="109" mass="12379">MLLELMVLDSHIRVRKMYQSKFSGPPGILGALVGRSSKESKFVCRDHYFANPMSSSLLVLPTPPQHWSYLNVRGLLFSKFYVDSDLEVCPREFKLAIARPDVDSDVAYV</sequence>
<dbReference type="EMBL" id="SSTE01000472">
    <property type="protein sequence ID" value="KAA0067656.1"/>
    <property type="molecule type" value="Genomic_DNA"/>
</dbReference>
<protein>
    <submittedName>
        <fullName evidence="1 2">B-block-binding subunit of tfiiic protein</fullName>
    </submittedName>
</protein>
<dbReference type="Proteomes" id="UP000321947">
    <property type="component" value="Unassembled WGS sequence"/>
</dbReference>